<sequence>MEALAALSLAGNVMQFVDFSSKIKSEARAIDKNGESSSIADLQRFALSSTKHARIIKSRLQVSSYTRPLSEENQHLVDLAVDCERAKNEFAVYLSTFSSSRTTRNFLHNLKDGIRTRWRQEDIIAFVEKLESFQSSLTLATILAFRSSIDDNNKDIVFHLKALQKSNNQNSAESIKHDEQIKDTLMIMQSHSASNLVIQQNLHDCLDKTSSLHRSTPQNQTILKWLNFRQMAWRYGEICAAYQETFQWIFRPPGPTDSWNDFGKYLIGEGIDAPYFINGKAGSGKSILSRFIADNEQTYNRLALWAPQNQLLVLHFFFWNLGTPLQKSQTGMIRAILREAISKYPELIPSTLPDIYSN</sequence>
<feature type="domain" description="Nephrocystin 3-like N-terminal" evidence="2">
    <location>
        <begin position="275"/>
        <end position="352"/>
    </location>
</feature>
<evidence type="ECO:0000313" key="3">
    <source>
        <dbReference type="EMBL" id="EMR83705.1"/>
    </source>
</evidence>
<organism evidence="3 4">
    <name type="scientific">Botryotinia fuckeliana (strain BcDW1)</name>
    <name type="common">Noble rot fungus</name>
    <name type="synonym">Botrytis cinerea</name>
    <dbReference type="NCBI Taxonomy" id="1290391"/>
    <lineage>
        <taxon>Eukaryota</taxon>
        <taxon>Fungi</taxon>
        <taxon>Dikarya</taxon>
        <taxon>Ascomycota</taxon>
        <taxon>Pezizomycotina</taxon>
        <taxon>Leotiomycetes</taxon>
        <taxon>Helotiales</taxon>
        <taxon>Sclerotiniaceae</taxon>
        <taxon>Botrytis</taxon>
    </lineage>
</organism>
<gene>
    <name evidence="3" type="ORF">BcDW1_7713</name>
</gene>
<dbReference type="PANTHER" id="PTHR10039">
    <property type="entry name" value="AMELOGENIN"/>
    <property type="match status" value="1"/>
</dbReference>
<dbReference type="EMBL" id="KB707990">
    <property type="protein sequence ID" value="EMR83705.1"/>
    <property type="molecule type" value="Genomic_DNA"/>
</dbReference>
<protein>
    <recommendedName>
        <fullName evidence="2">Nephrocystin 3-like N-terminal domain-containing protein</fullName>
    </recommendedName>
</protein>
<dbReference type="Pfam" id="PF24883">
    <property type="entry name" value="NPHP3_N"/>
    <property type="match status" value="1"/>
</dbReference>
<evidence type="ECO:0000259" key="2">
    <source>
        <dbReference type="Pfam" id="PF24883"/>
    </source>
</evidence>
<dbReference type="HOGENOM" id="CLU_002341_8_0_1"/>
<dbReference type="InterPro" id="IPR056884">
    <property type="entry name" value="NPHP3-like_N"/>
</dbReference>
<reference evidence="4" key="1">
    <citation type="journal article" date="2013" name="Genome Announc.">
        <title>Draft genome sequence of Botrytis cinerea BcDW1, inoculum for noble rot of grape berries.</title>
        <authorList>
            <person name="Blanco-Ulate B."/>
            <person name="Allen G."/>
            <person name="Powell A.L."/>
            <person name="Cantu D."/>
        </authorList>
    </citation>
    <scope>NUCLEOTIDE SEQUENCE [LARGE SCALE GENOMIC DNA]</scope>
    <source>
        <strain evidence="4">BcDW1</strain>
    </source>
</reference>
<proteinExistence type="predicted"/>
<keyword evidence="1" id="KW-0677">Repeat</keyword>
<evidence type="ECO:0000256" key="1">
    <source>
        <dbReference type="ARBA" id="ARBA00022737"/>
    </source>
</evidence>
<dbReference type="STRING" id="1290391.M7TQN5"/>
<dbReference type="Proteomes" id="UP000012045">
    <property type="component" value="Unassembled WGS sequence"/>
</dbReference>
<evidence type="ECO:0000313" key="4">
    <source>
        <dbReference type="Proteomes" id="UP000012045"/>
    </source>
</evidence>
<name>M7TQN5_BOTF1</name>
<accession>M7TQN5</accession>
<dbReference type="PANTHER" id="PTHR10039:SF5">
    <property type="entry name" value="NACHT DOMAIN-CONTAINING PROTEIN"/>
    <property type="match status" value="1"/>
</dbReference>
<dbReference type="OrthoDB" id="443402at2759"/>
<dbReference type="AlphaFoldDB" id="M7TQN5"/>